<keyword evidence="4" id="KW-0732">Signal</keyword>
<sequence>MSHTALVDREKAKPHSRRRFHHRVLALVASVGLAFGLVSCSQEEGNTAKGGGDFEPVSITHALGTVEITSKPERVVTIGQGSAEIAIALGVTPVAMEEYSWGADESGYLPWVKEAVEEKGEELPALIKSQDELSAEEVLKYEPDLILGPWSGMTEEQYDKLSKIAPTVAYPKEKWTITWEEQIQTVAKALGQPEEADKLINQINEEFSKAEKPEYQNTTFSYIYNNAGPDSYGVFMPTEQRVAFVSKLGLRLDPVVESLRGQVASGTDSAPLSPEKLDLLKDSDLIFTFYRDDAVRKTLHEDPIYSQILAIARGSEVALTDQSMVTASSMVNPLSVPWVLKRYTEKIDEAIAKARS</sequence>
<dbReference type="AlphaFoldDB" id="A0A7H0SM66"/>
<comment type="subcellular location">
    <subcellularLocation>
        <location evidence="1">Cell envelope</location>
    </subcellularLocation>
</comment>
<dbReference type="InterPro" id="IPR002491">
    <property type="entry name" value="ABC_transptr_periplasmic_BD"/>
</dbReference>
<evidence type="ECO:0000313" key="7">
    <source>
        <dbReference type="Proteomes" id="UP000516320"/>
    </source>
</evidence>
<dbReference type="GO" id="GO:0030288">
    <property type="term" value="C:outer membrane-bounded periplasmic space"/>
    <property type="evidence" value="ECO:0007669"/>
    <property type="project" value="TreeGrafter"/>
</dbReference>
<gene>
    <name evidence="6" type="ORF">GP475_02535</name>
</gene>
<dbReference type="Pfam" id="PF01497">
    <property type="entry name" value="Peripla_BP_2"/>
    <property type="match status" value="1"/>
</dbReference>
<dbReference type="PANTHER" id="PTHR30532:SF1">
    <property type="entry name" value="IRON(3+)-HYDROXAMATE-BINDING PROTEIN FHUD"/>
    <property type="match status" value="1"/>
</dbReference>
<dbReference type="PANTHER" id="PTHR30532">
    <property type="entry name" value="IRON III DICITRATE-BINDING PERIPLASMIC PROTEIN"/>
    <property type="match status" value="1"/>
</dbReference>
<dbReference type="PROSITE" id="PS50983">
    <property type="entry name" value="FE_B12_PBP"/>
    <property type="match status" value="1"/>
</dbReference>
<dbReference type="EMBL" id="CP046884">
    <property type="protein sequence ID" value="QNQ89641.1"/>
    <property type="molecule type" value="Genomic_DNA"/>
</dbReference>
<dbReference type="Gene3D" id="3.40.50.1980">
    <property type="entry name" value="Nitrogenase molybdenum iron protein domain"/>
    <property type="match status" value="2"/>
</dbReference>
<comment type="similarity">
    <text evidence="2">Belongs to the bacterial solute-binding protein 8 family.</text>
</comment>
<evidence type="ECO:0000256" key="3">
    <source>
        <dbReference type="ARBA" id="ARBA00022448"/>
    </source>
</evidence>
<evidence type="ECO:0000313" key="6">
    <source>
        <dbReference type="EMBL" id="QNQ89641.1"/>
    </source>
</evidence>
<evidence type="ECO:0000259" key="5">
    <source>
        <dbReference type="PROSITE" id="PS50983"/>
    </source>
</evidence>
<reference evidence="6 7" key="1">
    <citation type="submission" date="2019-12" db="EMBL/GenBank/DDBJ databases">
        <title>Corynebacterium sp. nov., isolated from feces of the Anser Albifrons in China.</title>
        <authorList>
            <person name="Liu Q."/>
        </authorList>
    </citation>
    <scope>NUCLEOTIDE SEQUENCE [LARGE SCALE GENOMIC DNA]</scope>
    <source>
        <strain evidence="6 7">4H37-19</strain>
    </source>
</reference>
<name>A0A7H0SM66_9CORY</name>
<dbReference type="SUPFAM" id="SSF53807">
    <property type="entry name" value="Helical backbone' metal receptor"/>
    <property type="match status" value="1"/>
</dbReference>
<evidence type="ECO:0000256" key="2">
    <source>
        <dbReference type="ARBA" id="ARBA00008814"/>
    </source>
</evidence>
<keyword evidence="7" id="KW-1185">Reference proteome</keyword>
<evidence type="ECO:0000256" key="1">
    <source>
        <dbReference type="ARBA" id="ARBA00004196"/>
    </source>
</evidence>
<evidence type="ECO:0000256" key="4">
    <source>
        <dbReference type="ARBA" id="ARBA00022729"/>
    </source>
</evidence>
<proteinExistence type="inferred from homology"/>
<protein>
    <submittedName>
        <fullName evidence="6">ABC transporter substrate-binding protein</fullName>
    </submittedName>
</protein>
<organism evidence="6 7">
    <name type="scientific">Corynebacterium poyangense</name>
    <dbReference type="NCBI Taxonomy" id="2684405"/>
    <lineage>
        <taxon>Bacteria</taxon>
        <taxon>Bacillati</taxon>
        <taxon>Actinomycetota</taxon>
        <taxon>Actinomycetes</taxon>
        <taxon>Mycobacteriales</taxon>
        <taxon>Corynebacteriaceae</taxon>
        <taxon>Corynebacterium</taxon>
    </lineage>
</organism>
<dbReference type="CDD" id="cd01146">
    <property type="entry name" value="FhuD"/>
    <property type="match status" value="1"/>
</dbReference>
<dbReference type="RefSeq" id="WP_187975094.1">
    <property type="nucleotide sequence ID" value="NZ_CP046884.1"/>
</dbReference>
<dbReference type="KEGG" id="cpoy:GP475_02535"/>
<dbReference type="InterPro" id="IPR051313">
    <property type="entry name" value="Bact_iron-sidero_bind"/>
</dbReference>
<accession>A0A7H0SM66</accession>
<feature type="domain" description="Fe/B12 periplasmic-binding" evidence="5">
    <location>
        <begin position="74"/>
        <end position="351"/>
    </location>
</feature>
<dbReference type="GO" id="GO:1901678">
    <property type="term" value="P:iron coordination entity transport"/>
    <property type="evidence" value="ECO:0007669"/>
    <property type="project" value="UniProtKB-ARBA"/>
</dbReference>
<dbReference type="Proteomes" id="UP000516320">
    <property type="component" value="Chromosome"/>
</dbReference>
<keyword evidence="3" id="KW-0813">Transport</keyword>